<dbReference type="Pfam" id="PF01887">
    <property type="entry name" value="SAM_HAT_N"/>
    <property type="match status" value="1"/>
</dbReference>
<accession>A0A2I0R318</accession>
<dbReference type="EMBL" id="PJNI01000007">
    <property type="protein sequence ID" value="PKR80973.1"/>
    <property type="molecule type" value="Genomic_DNA"/>
</dbReference>
<dbReference type="PIRSF" id="PIRSF006779">
    <property type="entry name" value="UCP006779"/>
    <property type="match status" value="1"/>
</dbReference>
<name>A0A2I0R318_9FLAO</name>
<reference evidence="5 6" key="1">
    <citation type="submission" date="2017-12" db="EMBL/GenBank/DDBJ databases">
        <title>The draft genome sequence of Brumimicrobium saltpan LHR20.</title>
        <authorList>
            <person name="Do Z.-J."/>
            <person name="Luo H.-R."/>
        </authorList>
    </citation>
    <scope>NUCLEOTIDE SEQUENCE [LARGE SCALE GENOMIC DNA]</scope>
    <source>
        <strain evidence="5 6">LHR20</strain>
    </source>
</reference>
<evidence type="ECO:0008006" key="7">
    <source>
        <dbReference type="Google" id="ProtNLM"/>
    </source>
</evidence>
<evidence type="ECO:0000259" key="4">
    <source>
        <dbReference type="Pfam" id="PF20257"/>
    </source>
</evidence>
<sequence length="286" mass="31552">MGIVTLTTDMGLSDYYVASLKGSVLSVVPSAQIVDISHVVRPFKVTEAAYLLKNCMLDFPEGTIHIIGVDAEPLINFSQPEESVYPTIVKYKGQYFVGADNGFFSLLIGNDKFEGIWRLDDVLSRPELMNFPTKNILVPAACKLLQGVAVDQFCSAVENFRKAIPLSPVIDGNTLKGSVSYIDHYGNLITNITKTDFERVGKQIPFVIYFRQKEYYIDKISLGYNEVPPGEKVALFNDAGFLEIAINKGTPENGGGADSLFGLRVGDIIRIEFTPRGSRETLSSLF</sequence>
<evidence type="ECO:0000313" key="6">
    <source>
        <dbReference type="Proteomes" id="UP000236654"/>
    </source>
</evidence>
<dbReference type="InterPro" id="IPR046469">
    <property type="entry name" value="SAM_HAT_N"/>
</dbReference>
<dbReference type="InterPro" id="IPR002747">
    <property type="entry name" value="SAM_OH_AdoTrfase"/>
</dbReference>
<dbReference type="RefSeq" id="WP_101334355.1">
    <property type="nucleotide sequence ID" value="NZ_PJNI01000007.1"/>
</dbReference>
<feature type="domain" description="S-adenosyl-l-methionine hydroxide adenosyltransferase N-terminal" evidence="3">
    <location>
        <begin position="4"/>
        <end position="153"/>
    </location>
</feature>
<proteinExistence type="inferred from homology"/>
<dbReference type="InterPro" id="IPR023228">
    <property type="entry name" value="SAM_OH_AdoTrfase_N_sf"/>
</dbReference>
<dbReference type="AlphaFoldDB" id="A0A2I0R318"/>
<organism evidence="5 6">
    <name type="scientific">Brumimicrobium salinarum</name>
    <dbReference type="NCBI Taxonomy" id="2058658"/>
    <lineage>
        <taxon>Bacteria</taxon>
        <taxon>Pseudomonadati</taxon>
        <taxon>Bacteroidota</taxon>
        <taxon>Flavobacteriia</taxon>
        <taxon>Flavobacteriales</taxon>
        <taxon>Crocinitomicaceae</taxon>
        <taxon>Brumimicrobium</taxon>
    </lineage>
</organism>
<evidence type="ECO:0000256" key="2">
    <source>
        <dbReference type="ARBA" id="ARBA00024035"/>
    </source>
</evidence>
<dbReference type="OrthoDB" id="9792195at2"/>
<gene>
    <name evidence="5" type="ORF">CW751_07350</name>
</gene>
<evidence type="ECO:0000259" key="3">
    <source>
        <dbReference type="Pfam" id="PF01887"/>
    </source>
</evidence>
<feature type="domain" description="S-adenosyl-l-methionine hydroxide adenosyltransferase C-terminal" evidence="4">
    <location>
        <begin position="177"/>
        <end position="269"/>
    </location>
</feature>
<dbReference type="InterPro" id="IPR023227">
    <property type="entry name" value="SAM_OH_AdoTrfase_C_sf"/>
</dbReference>
<comment type="caution">
    <text evidence="5">The sequence shown here is derived from an EMBL/GenBank/DDBJ whole genome shotgun (WGS) entry which is preliminary data.</text>
</comment>
<dbReference type="Gene3D" id="2.40.30.90">
    <property type="entry name" value="Bacterial fluorinating enzyme like"/>
    <property type="match status" value="1"/>
</dbReference>
<evidence type="ECO:0000313" key="5">
    <source>
        <dbReference type="EMBL" id="PKR80973.1"/>
    </source>
</evidence>
<dbReference type="Gene3D" id="3.40.50.10790">
    <property type="entry name" value="S-adenosyl-l-methionine hydroxide adenosyltransferase, N-terminal"/>
    <property type="match status" value="1"/>
</dbReference>
<keyword evidence="1" id="KW-0949">S-adenosyl-L-methionine</keyword>
<dbReference type="Pfam" id="PF20257">
    <property type="entry name" value="SAM_HAT_C"/>
    <property type="match status" value="1"/>
</dbReference>
<comment type="similarity">
    <text evidence="2">Belongs to the SAM hydrolase / SAM-dependent halogenase family.</text>
</comment>
<dbReference type="PANTHER" id="PTHR35092:SF1">
    <property type="entry name" value="CHLORINASE MJ1651"/>
    <property type="match status" value="1"/>
</dbReference>
<evidence type="ECO:0000256" key="1">
    <source>
        <dbReference type="ARBA" id="ARBA00022691"/>
    </source>
</evidence>
<dbReference type="InterPro" id="IPR046470">
    <property type="entry name" value="SAM_HAT_C"/>
</dbReference>
<protein>
    <recommendedName>
        <fullName evidence="7">SAM-dependent chlorinase/fluorinase</fullName>
    </recommendedName>
</protein>
<dbReference type="PANTHER" id="PTHR35092">
    <property type="entry name" value="CHLORINASE MJ1651"/>
    <property type="match status" value="1"/>
</dbReference>
<dbReference type="Proteomes" id="UP000236654">
    <property type="component" value="Unassembled WGS sequence"/>
</dbReference>
<dbReference type="SUPFAM" id="SSF102522">
    <property type="entry name" value="Bacterial fluorinating enzyme, N-terminal domain"/>
    <property type="match status" value="1"/>
</dbReference>
<keyword evidence="6" id="KW-1185">Reference proteome</keyword>
<dbReference type="SUPFAM" id="SSF101852">
    <property type="entry name" value="Bacterial fluorinating enzyme, C-terminal domain"/>
    <property type="match status" value="1"/>
</dbReference>